<feature type="domain" description="Pyridoxine 5'-phosphate oxidase dimerisation C-terminal" evidence="8">
    <location>
        <begin position="155"/>
        <end position="195"/>
    </location>
</feature>
<comment type="cofactor">
    <cofactor evidence="5 6">
        <name>FMN</name>
        <dbReference type="ChEBI" id="CHEBI:58210"/>
    </cofactor>
    <text evidence="5 6">Binds 1 FMN per subunit.</text>
</comment>
<feature type="binding site" evidence="5 6">
    <location>
        <position position="178"/>
    </location>
    <ligand>
        <name>FMN</name>
        <dbReference type="ChEBI" id="CHEBI:58210"/>
    </ligand>
</feature>
<evidence type="ECO:0000313" key="10">
    <source>
        <dbReference type="Proteomes" id="UP000252387"/>
    </source>
</evidence>
<dbReference type="SUPFAM" id="SSF50475">
    <property type="entry name" value="FMN-binding split barrel"/>
    <property type="match status" value="1"/>
</dbReference>
<reference evidence="9 10" key="1">
    <citation type="submission" date="2018-05" db="EMBL/GenBank/DDBJ databases">
        <title>Draft genome sequence of Rhodanobacter denitrificans Yn1 isolated from gold copper mine.</title>
        <authorList>
            <person name="Yang N."/>
            <person name="Mazhar H.S."/>
            <person name="Rensing C."/>
        </authorList>
    </citation>
    <scope>NUCLEOTIDE SEQUENCE [LARGE SCALE GENOMIC DNA]</scope>
    <source>
        <strain evidence="9 10">Yn1</strain>
    </source>
</reference>
<comment type="caution">
    <text evidence="9">The sequence shown here is derived from an EMBL/GenBank/DDBJ whole genome shotgun (WGS) entry which is preliminary data.</text>
</comment>
<feature type="binding site" evidence="5 6">
    <location>
        <begin position="42"/>
        <end position="47"/>
    </location>
    <ligand>
        <name>FMN</name>
        <dbReference type="ChEBI" id="CHEBI:58210"/>
    </ligand>
</feature>
<dbReference type="PROSITE" id="PS01064">
    <property type="entry name" value="PYRIDOX_OXIDASE"/>
    <property type="match status" value="1"/>
</dbReference>
<organism evidence="9 10">
    <name type="scientific">Rhodanobacter denitrificans</name>
    <dbReference type="NCBI Taxonomy" id="666685"/>
    <lineage>
        <taxon>Bacteria</taxon>
        <taxon>Pseudomonadati</taxon>
        <taxon>Pseudomonadota</taxon>
        <taxon>Gammaproteobacteria</taxon>
        <taxon>Lysobacterales</taxon>
        <taxon>Rhodanobacteraceae</taxon>
        <taxon>Rhodanobacter</taxon>
    </lineage>
</organism>
<evidence type="ECO:0000256" key="3">
    <source>
        <dbReference type="ARBA" id="ARBA00022643"/>
    </source>
</evidence>
<dbReference type="InterPro" id="IPR000659">
    <property type="entry name" value="Pyridox_Oxase"/>
</dbReference>
<evidence type="ECO:0000313" key="9">
    <source>
        <dbReference type="EMBL" id="RCS29097.1"/>
    </source>
</evidence>
<evidence type="ECO:0000259" key="8">
    <source>
        <dbReference type="Pfam" id="PF10590"/>
    </source>
</evidence>
<dbReference type="InterPro" id="IPR011576">
    <property type="entry name" value="Pyridox_Oxase_N"/>
</dbReference>
<feature type="binding site" evidence="5">
    <location>
        <position position="47"/>
    </location>
    <ligand>
        <name>substrate</name>
    </ligand>
</feature>
<dbReference type="InterPro" id="IPR019576">
    <property type="entry name" value="Pyridoxamine_oxidase_dimer_C"/>
</dbReference>
<accession>A0A368KBA2</accession>
<protein>
    <recommendedName>
        <fullName evidence="5">Pyridoxine/pyridoxamine 5'-phosphate oxidase</fullName>
        <ecNumber evidence="5">1.4.3.5</ecNumber>
    </recommendedName>
    <alternativeName>
        <fullName evidence="5">PNP/PMP oxidase</fullName>
        <shortName evidence="5">PNPOx</shortName>
    </alternativeName>
    <alternativeName>
        <fullName evidence="5">Pyridoxal 5'-phosphate synthase</fullName>
    </alternativeName>
</protein>
<dbReference type="AlphaFoldDB" id="A0A368KBA2"/>
<dbReference type="GO" id="GO:0004733">
    <property type="term" value="F:pyridoxamine phosphate oxidase activity"/>
    <property type="evidence" value="ECO:0007669"/>
    <property type="project" value="UniProtKB-UniRule"/>
</dbReference>
<keyword evidence="4 5" id="KW-0560">Oxidoreductase</keyword>
<dbReference type="Pfam" id="PF10590">
    <property type="entry name" value="PNP_phzG_C"/>
    <property type="match status" value="1"/>
</dbReference>
<keyword evidence="5" id="KW-0664">Pyridoxine biosynthesis</keyword>
<comment type="catalytic activity">
    <reaction evidence="5">
        <text>pyridoxine 5'-phosphate + O2 = pyridoxal 5'-phosphate + H2O2</text>
        <dbReference type="Rhea" id="RHEA:15149"/>
        <dbReference type="ChEBI" id="CHEBI:15379"/>
        <dbReference type="ChEBI" id="CHEBI:16240"/>
        <dbReference type="ChEBI" id="CHEBI:58589"/>
        <dbReference type="ChEBI" id="CHEBI:597326"/>
        <dbReference type="EC" id="1.4.3.5"/>
    </reaction>
</comment>
<dbReference type="HAMAP" id="MF_01629">
    <property type="entry name" value="PdxH"/>
    <property type="match status" value="1"/>
</dbReference>
<comment type="pathway">
    <text evidence="5">Cofactor metabolism; pyridoxal 5'-phosphate salvage; pyridoxal 5'-phosphate from pyridoxamine 5'-phosphate: step 1/1.</text>
</comment>
<dbReference type="EC" id="1.4.3.5" evidence="5"/>
<evidence type="ECO:0000259" key="7">
    <source>
        <dbReference type="Pfam" id="PF01243"/>
    </source>
</evidence>
<evidence type="ECO:0000256" key="2">
    <source>
        <dbReference type="ARBA" id="ARBA00022630"/>
    </source>
</evidence>
<keyword evidence="2 5" id="KW-0285">Flavoprotein</keyword>
<feature type="binding site" evidence="5 6">
    <location>
        <position position="88"/>
    </location>
    <ligand>
        <name>FMN</name>
        <dbReference type="ChEBI" id="CHEBI:58210"/>
    </ligand>
</feature>
<dbReference type="Pfam" id="PF01243">
    <property type="entry name" value="PNPOx_N"/>
    <property type="match status" value="1"/>
</dbReference>
<dbReference type="Proteomes" id="UP000252387">
    <property type="component" value="Unassembled WGS sequence"/>
</dbReference>
<dbReference type="GO" id="GO:0008615">
    <property type="term" value="P:pyridoxine biosynthetic process"/>
    <property type="evidence" value="ECO:0007669"/>
    <property type="project" value="UniProtKB-UniRule"/>
</dbReference>
<feature type="binding site" evidence="5 6">
    <location>
        <position position="168"/>
    </location>
    <ligand>
        <name>FMN</name>
        <dbReference type="ChEBI" id="CHEBI:58210"/>
    </ligand>
</feature>
<evidence type="ECO:0000256" key="5">
    <source>
        <dbReference type="HAMAP-Rule" id="MF_01629"/>
    </source>
</evidence>
<comment type="subunit">
    <text evidence="5">Homodimer.</text>
</comment>
<dbReference type="PANTHER" id="PTHR10851">
    <property type="entry name" value="PYRIDOXINE-5-PHOSPHATE OXIDASE"/>
    <property type="match status" value="1"/>
</dbReference>
<feature type="binding site" evidence="5">
    <location>
        <begin position="174"/>
        <end position="176"/>
    </location>
    <ligand>
        <name>substrate</name>
    </ligand>
</feature>
<dbReference type="UniPathway" id="UPA01068">
    <property type="reaction ID" value="UER00304"/>
</dbReference>
<comment type="caution">
    <text evidence="5">Lacks conserved residue(s) required for the propagation of feature annotation.</text>
</comment>
<feature type="binding site" evidence="5 6">
    <location>
        <begin position="57"/>
        <end position="58"/>
    </location>
    <ligand>
        <name>FMN</name>
        <dbReference type="ChEBI" id="CHEBI:58210"/>
    </ligand>
</feature>
<dbReference type="Gene3D" id="2.30.110.10">
    <property type="entry name" value="Electron Transport, Fmn-binding Protein, Chain A"/>
    <property type="match status" value="1"/>
</dbReference>
<name>A0A368KBA2_9GAMM</name>
<dbReference type="NCBIfam" id="TIGR00558">
    <property type="entry name" value="pdxH"/>
    <property type="match status" value="1"/>
</dbReference>
<sequence>MLKSEILDTFLKLLDEARASGDREPTAMNLATVDGSGRVASRIVLLKEADERGFRFYTNYESDKGGQLEAHPQVALCFHWKQLREGVQVRAEGVARKLLAEESDAYFASRPRPSQIGAWASLQSQTLPDRTTFEQRVARYEQQFEGHEVTRPPHWGGYVVEPDMVEFWYGAEFRLHERVRWDRHGQTWTSRLLYP</sequence>
<dbReference type="PIRSF" id="PIRSF000190">
    <property type="entry name" value="Pyd_amn-ph_oxd"/>
    <property type="match status" value="1"/>
</dbReference>
<evidence type="ECO:0000256" key="4">
    <source>
        <dbReference type="ARBA" id="ARBA00023002"/>
    </source>
</evidence>
<keyword evidence="3 5" id="KW-0288">FMN</keyword>
<comment type="function">
    <text evidence="5">Catalyzes the oxidation of either pyridoxine 5'-phosphate (PNP) or pyridoxamine 5'-phosphate (PMP) into pyridoxal 5'-phosphate (PLP).</text>
</comment>
<feature type="binding site" evidence="5">
    <location>
        <position position="106"/>
    </location>
    <ligand>
        <name>substrate</name>
    </ligand>
</feature>
<evidence type="ECO:0000256" key="1">
    <source>
        <dbReference type="ARBA" id="ARBA00007301"/>
    </source>
</evidence>
<keyword evidence="10" id="KW-1185">Reference proteome</keyword>
<proteinExistence type="inferred from homology"/>
<gene>
    <name evidence="5 9" type="primary">pdxH</name>
    <name evidence="9" type="ORF">DEO45_13610</name>
</gene>
<dbReference type="OrthoDB" id="9780392at2"/>
<feature type="binding site" evidence="5 6">
    <location>
        <begin position="123"/>
        <end position="124"/>
    </location>
    <ligand>
        <name>FMN</name>
        <dbReference type="ChEBI" id="CHEBI:58210"/>
    </ligand>
</feature>
<comment type="catalytic activity">
    <reaction evidence="5">
        <text>pyridoxamine 5'-phosphate + O2 + H2O = pyridoxal 5'-phosphate + H2O2 + NH4(+)</text>
        <dbReference type="Rhea" id="RHEA:15817"/>
        <dbReference type="ChEBI" id="CHEBI:15377"/>
        <dbReference type="ChEBI" id="CHEBI:15379"/>
        <dbReference type="ChEBI" id="CHEBI:16240"/>
        <dbReference type="ChEBI" id="CHEBI:28938"/>
        <dbReference type="ChEBI" id="CHEBI:58451"/>
        <dbReference type="ChEBI" id="CHEBI:597326"/>
        <dbReference type="EC" id="1.4.3.5"/>
    </reaction>
</comment>
<dbReference type="InterPro" id="IPR019740">
    <property type="entry name" value="Pyridox_Oxase_CS"/>
</dbReference>
<feature type="binding site" evidence="5">
    <location>
        <position position="110"/>
    </location>
    <ligand>
        <name>substrate</name>
    </ligand>
</feature>
<evidence type="ECO:0000256" key="6">
    <source>
        <dbReference type="PIRSR" id="PIRSR000190-2"/>
    </source>
</evidence>
<dbReference type="EMBL" id="QFWQ01000008">
    <property type="protein sequence ID" value="RCS29097.1"/>
    <property type="molecule type" value="Genomic_DNA"/>
</dbReference>
<feature type="binding site" evidence="5 6">
    <location>
        <position position="64"/>
    </location>
    <ligand>
        <name>FMN</name>
        <dbReference type="ChEBI" id="CHEBI:58210"/>
    </ligand>
</feature>
<comment type="similarity">
    <text evidence="1 5">Belongs to the pyridoxamine 5'-phosphate oxidase family.</text>
</comment>
<comment type="pathway">
    <text evidence="5">Cofactor metabolism; pyridoxal 5'-phosphate salvage; pyridoxal 5'-phosphate from pyridoxine 5'-phosphate: step 1/1.</text>
</comment>
<dbReference type="RefSeq" id="WP_114344648.1">
    <property type="nucleotide sequence ID" value="NZ_QFWQ01000008.1"/>
</dbReference>
<dbReference type="GO" id="GO:0010181">
    <property type="term" value="F:FMN binding"/>
    <property type="evidence" value="ECO:0007669"/>
    <property type="project" value="UniProtKB-UniRule"/>
</dbReference>
<feature type="binding site" evidence="5">
    <location>
        <position position="114"/>
    </location>
    <ligand>
        <name>substrate</name>
    </ligand>
</feature>
<feature type="domain" description="Pyridoxamine 5'-phosphate oxidase N-terminal" evidence="7">
    <location>
        <begin position="23"/>
        <end position="143"/>
    </location>
</feature>
<dbReference type="PANTHER" id="PTHR10851:SF0">
    <property type="entry name" value="PYRIDOXINE-5'-PHOSPHATE OXIDASE"/>
    <property type="match status" value="1"/>
</dbReference>
<dbReference type="NCBIfam" id="NF004231">
    <property type="entry name" value="PRK05679.1"/>
    <property type="match status" value="1"/>
</dbReference>
<dbReference type="InterPro" id="IPR012349">
    <property type="entry name" value="Split_barrel_FMN-bd"/>
</dbReference>